<comment type="caution">
    <text evidence="5">The sequence shown here is derived from an EMBL/GenBank/DDBJ whole genome shotgun (WGS) entry which is preliminary data.</text>
</comment>
<gene>
    <name evidence="5" type="ORF">A2531_03845</name>
</gene>
<evidence type="ECO:0000256" key="2">
    <source>
        <dbReference type="ARBA" id="ARBA00022723"/>
    </source>
</evidence>
<dbReference type="Gene3D" id="1.20.120.50">
    <property type="entry name" value="Hemerythrin-like"/>
    <property type="match status" value="1"/>
</dbReference>
<dbReference type="NCBIfam" id="TIGR02481">
    <property type="entry name" value="hemeryth_dom"/>
    <property type="match status" value="1"/>
</dbReference>
<sequence>MLLLEWSSEYSVGVKKFDDQHKRMFDIINHFYALMTVDREHDKIQNTLQELKDYANYHLADEEKYFEKFNYPKKEEHKKIHDEYRKKINEFIKERDNKDGRLMSFDIIDYLEDWWIGHIMGMDKEYVDFFKDKKID</sequence>
<evidence type="ECO:0000256" key="1">
    <source>
        <dbReference type="ARBA" id="ARBA00010587"/>
    </source>
</evidence>
<dbReference type="SUPFAM" id="SSF47188">
    <property type="entry name" value="Hemerythrin-like"/>
    <property type="match status" value="1"/>
</dbReference>
<dbReference type="GO" id="GO:0046872">
    <property type="term" value="F:metal ion binding"/>
    <property type="evidence" value="ECO:0007669"/>
    <property type="project" value="UniProtKB-KW"/>
</dbReference>
<dbReference type="InterPro" id="IPR012827">
    <property type="entry name" value="Hemerythrin_metal-bd"/>
</dbReference>
<dbReference type="Pfam" id="PF01814">
    <property type="entry name" value="Hemerythrin"/>
    <property type="match status" value="1"/>
</dbReference>
<keyword evidence="3" id="KW-0408">Iron</keyword>
<evidence type="ECO:0000259" key="4">
    <source>
        <dbReference type="Pfam" id="PF01814"/>
    </source>
</evidence>
<dbReference type="EMBL" id="MFGO01000018">
    <property type="protein sequence ID" value="OGF40871.1"/>
    <property type="molecule type" value="Genomic_DNA"/>
</dbReference>
<evidence type="ECO:0000256" key="3">
    <source>
        <dbReference type="ARBA" id="ARBA00023004"/>
    </source>
</evidence>
<dbReference type="InterPro" id="IPR035938">
    <property type="entry name" value="Hemerythrin-like_sf"/>
</dbReference>
<dbReference type="PANTHER" id="PTHR37164:SF1">
    <property type="entry name" value="BACTERIOHEMERYTHRIN"/>
    <property type="match status" value="1"/>
</dbReference>
<evidence type="ECO:0000313" key="6">
    <source>
        <dbReference type="Proteomes" id="UP000177579"/>
    </source>
</evidence>
<evidence type="ECO:0000313" key="5">
    <source>
        <dbReference type="EMBL" id="OGF40871.1"/>
    </source>
</evidence>
<reference evidence="5 6" key="1">
    <citation type="journal article" date="2016" name="Nat. Commun.">
        <title>Thousands of microbial genomes shed light on interconnected biogeochemical processes in an aquifer system.</title>
        <authorList>
            <person name="Anantharaman K."/>
            <person name="Brown C.T."/>
            <person name="Hug L.A."/>
            <person name="Sharon I."/>
            <person name="Castelle C.J."/>
            <person name="Probst A.J."/>
            <person name="Thomas B.C."/>
            <person name="Singh A."/>
            <person name="Wilkins M.J."/>
            <person name="Karaoz U."/>
            <person name="Brodie E.L."/>
            <person name="Williams K.H."/>
            <person name="Hubbard S.S."/>
            <person name="Banfield J.F."/>
        </authorList>
    </citation>
    <scope>NUCLEOTIDE SEQUENCE [LARGE SCALE GENOMIC DNA]</scope>
</reference>
<feature type="domain" description="Hemerythrin-like" evidence="4">
    <location>
        <begin position="13"/>
        <end position="127"/>
    </location>
</feature>
<name>A0A1F5TQR6_9BACT</name>
<organism evidence="5 6">
    <name type="scientific">Candidatus Falkowbacteria bacterium RIFOXYD2_FULL_34_120</name>
    <dbReference type="NCBI Taxonomy" id="1798007"/>
    <lineage>
        <taxon>Bacteria</taxon>
        <taxon>Candidatus Falkowiibacteriota</taxon>
    </lineage>
</organism>
<dbReference type="CDD" id="cd12107">
    <property type="entry name" value="Hemerythrin"/>
    <property type="match status" value="1"/>
</dbReference>
<dbReference type="AlphaFoldDB" id="A0A1F5TQR6"/>
<proteinExistence type="inferred from homology"/>
<dbReference type="InterPro" id="IPR050669">
    <property type="entry name" value="Hemerythrin"/>
</dbReference>
<comment type="similarity">
    <text evidence="1">Belongs to the hemerythrin family.</text>
</comment>
<dbReference type="NCBIfam" id="NF033749">
    <property type="entry name" value="bact_hemeryth"/>
    <property type="match status" value="1"/>
</dbReference>
<dbReference type="Proteomes" id="UP000177579">
    <property type="component" value="Unassembled WGS sequence"/>
</dbReference>
<dbReference type="PANTHER" id="PTHR37164">
    <property type="entry name" value="BACTERIOHEMERYTHRIN"/>
    <property type="match status" value="1"/>
</dbReference>
<protein>
    <recommendedName>
        <fullName evidence="4">Hemerythrin-like domain-containing protein</fullName>
    </recommendedName>
</protein>
<dbReference type="InterPro" id="IPR012312">
    <property type="entry name" value="Hemerythrin-like"/>
</dbReference>
<accession>A0A1F5TQR6</accession>
<keyword evidence="2" id="KW-0479">Metal-binding</keyword>